<comment type="caution">
    <text evidence="2">The sequence shown here is derived from an EMBL/GenBank/DDBJ whole genome shotgun (WGS) entry which is preliminary data.</text>
</comment>
<dbReference type="InterPro" id="IPR036047">
    <property type="entry name" value="F-box-like_dom_sf"/>
</dbReference>
<dbReference type="Gene3D" id="3.80.10.10">
    <property type="entry name" value="Ribonuclease Inhibitor"/>
    <property type="match status" value="1"/>
</dbReference>
<dbReference type="Proteomes" id="UP001206925">
    <property type="component" value="Unassembled WGS sequence"/>
</dbReference>
<feature type="non-terminal residue" evidence="2">
    <location>
        <position position="1"/>
    </location>
</feature>
<evidence type="ECO:0000259" key="1">
    <source>
        <dbReference type="PROSITE" id="PS50181"/>
    </source>
</evidence>
<dbReference type="SUPFAM" id="SSF52047">
    <property type="entry name" value="RNI-like"/>
    <property type="match status" value="1"/>
</dbReference>
<name>A0AAD5BKH6_AMBAR</name>
<dbReference type="AlphaFoldDB" id="A0AAD5BKH6"/>
<reference evidence="2" key="1">
    <citation type="submission" date="2022-06" db="EMBL/GenBank/DDBJ databases">
        <title>Uncovering the hologenomic basis of an extraordinary plant invasion.</title>
        <authorList>
            <person name="Bieker V.C."/>
            <person name="Martin M.D."/>
            <person name="Gilbert T."/>
            <person name="Hodgins K."/>
            <person name="Battlay P."/>
            <person name="Petersen B."/>
            <person name="Wilson J."/>
        </authorList>
    </citation>
    <scope>NUCLEOTIDE SEQUENCE</scope>
    <source>
        <strain evidence="2">AA19_3_7</strain>
        <tissue evidence="2">Leaf</tissue>
    </source>
</reference>
<protein>
    <recommendedName>
        <fullName evidence="1">F-box domain-containing protein</fullName>
    </recommendedName>
</protein>
<keyword evidence="3" id="KW-1185">Reference proteome</keyword>
<sequence>QSFAKHTFNYYILYLNEYNSRHCIVSVQQKEPLKMNTRSMYKSERMSLDRITTLPQPILETILCHLSTKEAVRTSILSREWRYNWTKIPKLELSPCMGVAVYEQTSDIANTRRCKPCYDIYQILLRHQGPIHELTLTLPEDNCLELDQIILHLSRNYNFKKLKLYGSDLLSWYKLPICLFSFHHIRDLVIYSLDLDLPPTFNGFSCLESLCLRGIGISIKSLLRLLSNSPSLKSFNLFVSEAYDTCTVNELLECLPMIEHLSLTMSPYISECVVLDSVPQELPTSLIHLRYLCFEDMCFDGGCHLPFLLAFIKRSPNLEKIKLENDWCEKRHEEYSVVWDEYSNVWLEHLNELKIVRFNNLKPEMDFVKFILARSPKLKNVIEETPI</sequence>
<feature type="domain" description="F-box" evidence="1">
    <location>
        <begin position="48"/>
        <end position="82"/>
    </location>
</feature>
<dbReference type="PANTHER" id="PTHR31639">
    <property type="entry name" value="F-BOX PROTEIN-LIKE"/>
    <property type="match status" value="1"/>
</dbReference>
<dbReference type="InterPro" id="IPR055411">
    <property type="entry name" value="LRR_FXL15/At3g58940/PEG3-like"/>
</dbReference>
<evidence type="ECO:0000313" key="3">
    <source>
        <dbReference type="Proteomes" id="UP001206925"/>
    </source>
</evidence>
<proteinExistence type="predicted"/>
<dbReference type="PANTHER" id="PTHR31639:SF315">
    <property type="entry name" value="LEUCINE-RICH REPEAT DOMAIN SUPERFAMILY, F-BOX-LIKE DOMAIN SUPERFAMILY"/>
    <property type="match status" value="1"/>
</dbReference>
<gene>
    <name evidence="2" type="ORF">M8C21_005493</name>
</gene>
<dbReference type="InterPro" id="IPR001810">
    <property type="entry name" value="F-box_dom"/>
</dbReference>
<dbReference type="Pfam" id="PF24758">
    <property type="entry name" value="LRR_At5g56370"/>
    <property type="match status" value="1"/>
</dbReference>
<dbReference type="EMBL" id="JAMZMK010012129">
    <property type="protein sequence ID" value="KAI7724940.1"/>
    <property type="molecule type" value="Genomic_DNA"/>
</dbReference>
<evidence type="ECO:0000313" key="2">
    <source>
        <dbReference type="EMBL" id="KAI7724940.1"/>
    </source>
</evidence>
<organism evidence="2 3">
    <name type="scientific">Ambrosia artemisiifolia</name>
    <name type="common">Common ragweed</name>
    <dbReference type="NCBI Taxonomy" id="4212"/>
    <lineage>
        <taxon>Eukaryota</taxon>
        <taxon>Viridiplantae</taxon>
        <taxon>Streptophyta</taxon>
        <taxon>Embryophyta</taxon>
        <taxon>Tracheophyta</taxon>
        <taxon>Spermatophyta</taxon>
        <taxon>Magnoliopsida</taxon>
        <taxon>eudicotyledons</taxon>
        <taxon>Gunneridae</taxon>
        <taxon>Pentapetalae</taxon>
        <taxon>asterids</taxon>
        <taxon>campanulids</taxon>
        <taxon>Asterales</taxon>
        <taxon>Asteraceae</taxon>
        <taxon>Asteroideae</taxon>
        <taxon>Heliantheae alliance</taxon>
        <taxon>Heliantheae</taxon>
        <taxon>Ambrosia</taxon>
    </lineage>
</organism>
<accession>A0AAD5BKH6</accession>
<dbReference type="Pfam" id="PF00646">
    <property type="entry name" value="F-box"/>
    <property type="match status" value="1"/>
</dbReference>
<dbReference type="InterPro" id="IPR032675">
    <property type="entry name" value="LRR_dom_sf"/>
</dbReference>
<dbReference type="SUPFAM" id="SSF81383">
    <property type="entry name" value="F-box domain"/>
    <property type="match status" value="1"/>
</dbReference>
<dbReference type="PROSITE" id="PS50181">
    <property type="entry name" value="FBOX"/>
    <property type="match status" value="1"/>
</dbReference>